<keyword evidence="9" id="KW-1185">Reference proteome</keyword>
<dbReference type="PANTHER" id="PTHR42953">
    <property type="entry name" value="HIGH-AFFINITY ZINC UPTAKE SYSTEM PROTEIN ZNUA-RELATED"/>
    <property type="match status" value="1"/>
</dbReference>
<comment type="subcellular location">
    <subcellularLocation>
        <location evidence="1">Cell envelope</location>
    </subcellularLocation>
</comment>
<organism evidence="8 9">
    <name type="scientific">Guyparkeria halophila</name>
    <dbReference type="NCBI Taxonomy" id="47960"/>
    <lineage>
        <taxon>Bacteria</taxon>
        <taxon>Pseudomonadati</taxon>
        <taxon>Pseudomonadota</taxon>
        <taxon>Gammaproteobacteria</taxon>
        <taxon>Chromatiales</taxon>
        <taxon>Thioalkalibacteraceae</taxon>
        <taxon>Guyparkeria</taxon>
    </lineage>
</organism>
<evidence type="ECO:0000256" key="7">
    <source>
        <dbReference type="SAM" id="SignalP"/>
    </source>
</evidence>
<sequence length="323" mass="35242">MQIFTRWLSRAATLSLAVVFLVPAAQAQDEVLQYAGGEQDIDTLRVVTDTSFTAGLVDNIAGSFVEVEAVVDGEESPLNHSLDEADRERIASADLVVYQGLGLMPEFIQAAKARESADRVVLTDRIPEFRLLKTEDGVNPHTYHDPSLLQYSVDHLTIQLKERLEAVAGEIEGNRLRVNIELQSLNRETEGLLEDLSRTERVLVTDNDVFAYFAKAYHFELLDVTDEKQGEQAIELIARNQTPHVFPVAGAGGGALEEWLEAKRGSAIAESVSLAPPLTGLWLAESNLPTGTYIGLFRENVSEIILGLKPLPAAGAEAPAPAE</sequence>
<keyword evidence="3 6" id="KW-0813">Transport</keyword>
<name>A0ABZ0YXC9_9GAMM</name>
<dbReference type="PRINTS" id="PR00690">
    <property type="entry name" value="ADHESNFAMILY"/>
</dbReference>
<evidence type="ECO:0000313" key="9">
    <source>
        <dbReference type="Proteomes" id="UP001327459"/>
    </source>
</evidence>
<comment type="similarity">
    <text evidence="2 6">Belongs to the bacterial solute-binding protein 9 family.</text>
</comment>
<dbReference type="Pfam" id="PF01297">
    <property type="entry name" value="ZnuA"/>
    <property type="match status" value="1"/>
</dbReference>
<protein>
    <submittedName>
        <fullName evidence="8">Zinc ABC transporter substrate-binding protein</fullName>
    </submittedName>
</protein>
<dbReference type="SUPFAM" id="SSF53807">
    <property type="entry name" value="Helical backbone' metal receptor"/>
    <property type="match status" value="1"/>
</dbReference>
<dbReference type="InterPro" id="IPR050492">
    <property type="entry name" value="Bact_metal-bind_prot9"/>
</dbReference>
<dbReference type="Proteomes" id="UP001327459">
    <property type="component" value="Chromosome"/>
</dbReference>
<dbReference type="InterPro" id="IPR006129">
    <property type="entry name" value="AdhesinB"/>
</dbReference>
<evidence type="ECO:0000256" key="4">
    <source>
        <dbReference type="ARBA" id="ARBA00022723"/>
    </source>
</evidence>
<evidence type="ECO:0000256" key="6">
    <source>
        <dbReference type="RuleBase" id="RU003512"/>
    </source>
</evidence>
<dbReference type="PANTHER" id="PTHR42953:SF1">
    <property type="entry name" value="METAL-BINDING PROTEIN HI_0362-RELATED"/>
    <property type="match status" value="1"/>
</dbReference>
<proteinExistence type="inferred from homology"/>
<dbReference type="EMBL" id="CP140153">
    <property type="protein sequence ID" value="WQH16825.1"/>
    <property type="molecule type" value="Genomic_DNA"/>
</dbReference>
<feature type="chain" id="PRO_5045427547" evidence="7">
    <location>
        <begin position="28"/>
        <end position="323"/>
    </location>
</feature>
<feature type="signal peptide" evidence="7">
    <location>
        <begin position="1"/>
        <end position="27"/>
    </location>
</feature>
<dbReference type="PRINTS" id="PR00691">
    <property type="entry name" value="ADHESINB"/>
</dbReference>
<evidence type="ECO:0000256" key="1">
    <source>
        <dbReference type="ARBA" id="ARBA00004196"/>
    </source>
</evidence>
<dbReference type="RefSeq" id="WP_322521813.1">
    <property type="nucleotide sequence ID" value="NZ_CP140153.1"/>
</dbReference>
<accession>A0ABZ0YXC9</accession>
<gene>
    <name evidence="8" type="ORF">SR882_02685</name>
</gene>
<evidence type="ECO:0000313" key="8">
    <source>
        <dbReference type="EMBL" id="WQH16825.1"/>
    </source>
</evidence>
<reference evidence="8 9" key="1">
    <citation type="submission" date="2023-11" db="EMBL/GenBank/DDBJ databases">
        <title>MicrobeMod: A computational toolkit for identifying prokaryotic methylation and restriction-modification with nanopore sequencing.</title>
        <authorList>
            <person name="Crits-Christoph A."/>
            <person name="Kang S.C."/>
            <person name="Lee H."/>
            <person name="Ostrov N."/>
        </authorList>
    </citation>
    <scope>NUCLEOTIDE SEQUENCE [LARGE SCALE GENOMIC DNA]</scope>
    <source>
        <strain evidence="8 9">ATCC 49870</strain>
    </source>
</reference>
<evidence type="ECO:0000256" key="3">
    <source>
        <dbReference type="ARBA" id="ARBA00022448"/>
    </source>
</evidence>
<evidence type="ECO:0000256" key="5">
    <source>
        <dbReference type="ARBA" id="ARBA00022729"/>
    </source>
</evidence>
<dbReference type="InterPro" id="IPR006127">
    <property type="entry name" value="ZnuA-like"/>
</dbReference>
<dbReference type="Gene3D" id="3.40.50.1980">
    <property type="entry name" value="Nitrogenase molybdenum iron protein domain"/>
    <property type="match status" value="2"/>
</dbReference>
<keyword evidence="5 7" id="KW-0732">Signal</keyword>
<dbReference type="InterPro" id="IPR006128">
    <property type="entry name" value="Lipoprotein_PsaA-like"/>
</dbReference>
<evidence type="ECO:0000256" key="2">
    <source>
        <dbReference type="ARBA" id="ARBA00011028"/>
    </source>
</evidence>
<keyword evidence="4" id="KW-0479">Metal-binding</keyword>